<name>A0A9D8PP77_9DELT</name>
<feature type="compositionally biased region" description="Low complexity" evidence="1">
    <location>
        <begin position="51"/>
        <end position="69"/>
    </location>
</feature>
<dbReference type="Proteomes" id="UP000809273">
    <property type="component" value="Unassembled WGS sequence"/>
</dbReference>
<evidence type="ECO:0008006" key="5">
    <source>
        <dbReference type="Google" id="ProtNLM"/>
    </source>
</evidence>
<dbReference type="AlphaFoldDB" id="A0A9D8PP77"/>
<evidence type="ECO:0000256" key="1">
    <source>
        <dbReference type="SAM" id="MobiDB-lite"/>
    </source>
</evidence>
<evidence type="ECO:0000256" key="2">
    <source>
        <dbReference type="SAM" id="Phobius"/>
    </source>
</evidence>
<feature type="region of interest" description="Disordered" evidence="1">
    <location>
        <begin position="45"/>
        <end position="71"/>
    </location>
</feature>
<gene>
    <name evidence="3" type="ORF">JW984_12735</name>
</gene>
<dbReference type="EMBL" id="JAFGIX010000064">
    <property type="protein sequence ID" value="MBN1574054.1"/>
    <property type="molecule type" value="Genomic_DNA"/>
</dbReference>
<keyword evidence="2" id="KW-0812">Transmembrane</keyword>
<comment type="caution">
    <text evidence="3">The sequence shown here is derived from an EMBL/GenBank/DDBJ whole genome shotgun (WGS) entry which is preliminary data.</text>
</comment>
<keyword evidence="2" id="KW-1133">Transmembrane helix</keyword>
<organism evidence="3 4">
    <name type="scientific">Candidatus Zymogenus saltonus</name>
    <dbReference type="NCBI Taxonomy" id="2844893"/>
    <lineage>
        <taxon>Bacteria</taxon>
        <taxon>Deltaproteobacteria</taxon>
        <taxon>Candidatus Zymogenia</taxon>
        <taxon>Candidatus Zymogeniales</taxon>
        <taxon>Candidatus Zymogenaceae</taxon>
        <taxon>Candidatus Zymogenus</taxon>
    </lineage>
</organism>
<feature type="transmembrane region" description="Helical" evidence="2">
    <location>
        <begin position="20"/>
        <end position="37"/>
    </location>
</feature>
<protein>
    <recommendedName>
        <fullName evidence="5">DUF4412 domain-containing protein</fullName>
    </recommendedName>
</protein>
<reference evidence="3" key="2">
    <citation type="submission" date="2021-01" db="EMBL/GenBank/DDBJ databases">
        <authorList>
            <person name="Hahn C.R."/>
            <person name="Youssef N.H."/>
            <person name="Elshahed M."/>
        </authorList>
    </citation>
    <scope>NUCLEOTIDE SEQUENCE</scope>
    <source>
        <strain evidence="3">Zod_Metabat.24</strain>
    </source>
</reference>
<accession>A0A9D8PP77</accession>
<sequence length="299" mass="32612">MFRNKSKTGLLKRDAEGAPAGALVLSAIFILILFSFVSCSGGGEKVEDTAGSPGTETGLTPETGEGSTGNIDDMVDVGVLKGEELSGLRLTAKTRLTYLVNGAVEEAEEGFVAIDGNKTRYETPKCGELGYSHVTVDRGDLKLTFVLIPERRRYFEIKRETGNERNKDNAGDYSSSGKTPSGQSLIFGGTLEPFGPSANEVSRKSLGVEEVRGYACEKFRVKEEFLDGSFTRYTEWLAADLNHLPIKTEYRLKAGSDLYITRWELIDIKMGAPSPDLFNVPDGYVRVNNISEALKEVAP</sequence>
<evidence type="ECO:0000313" key="3">
    <source>
        <dbReference type="EMBL" id="MBN1574054.1"/>
    </source>
</evidence>
<proteinExistence type="predicted"/>
<reference evidence="3" key="1">
    <citation type="journal article" date="2021" name="Environ. Microbiol.">
        <title>Genomic characterization of three novel Desulfobacterota classes expand the metabolic and phylogenetic diversity of the phylum.</title>
        <authorList>
            <person name="Murphy C.L."/>
            <person name="Biggerstaff J."/>
            <person name="Eichhorn A."/>
            <person name="Ewing E."/>
            <person name="Shahan R."/>
            <person name="Soriano D."/>
            <person name="Stewart S."/>
            <person name="VanMol K."/>
            <person name="Walker R."/>
            <person name="Walters P."/>
            <person name="Elshahed M.S."/>
            <person name="Youssef N.H."/>
        </authorList>
    </citation>
    <scope>NUCLEOTIDE SEQUENCE</scope>
    <source>
        <strain evidence="3">Zod_Metabat.24</strain>
    </source>
</reference>
<evidence type="ECO:0000313" key="4">
    <source>
        <dbReference type="Proteomes" id="UP000809273"/>
    </source>
</evidence>
<keyword evidence="2" id="KW-0472">Membrane</keyword>